<keyword evidence="1" id="KW-0732">Signal</keyword>
<accession>A0A0N5BQ31</accession>
<feature type="chain" id="PRO_5005894951" evidence="1">
    <location>
        <begin position="21"/>
        <end position="81"/>
    </location>
</feature>
<keyword evidence="2" id="KW-1185">Reference proteome</keyword>
<dbReference type="Proteomes" id="UP000046392">
    <property type="component" value="Unplaced"/>
</dbReference>
<evidence type="ECO:0000313" key="3">
    <source>
        <dbReference type="WBParaSite" id="SPAL_0000800400.1"/>
    </source>
</evidence>
<sequence>MKKIFVTILFLTFLPIITESYRFSLMGYPYQPDTVSPHTNFYLLPTLPLEVKYPSAFSSMYYGLGSNILQNSMKKKQAYKR</sequence>
<name>A0A0N5BQ31_STREA</name>
<dbReference type="WBParaSite" id="SPAL_0000800400.1">
    <property type="protein sequence ID" value="SPAL_0000800400.1"/>
    <property type="gene ID" value="SPAL_0000800400"/>
</dbReference>
<evidence type="ECO:0000256" key="1">
    <source>
        <dbReference type="SAM" id="SignalP"/>
    </source>
</evidence>
<evidence type="ECO:0000313" key="2">
    <source>
        <dbReference type="Proteomes" id="UP000046392"/>
    </source>
</evidence>
<reference evidence="3" key="1">
    <citation type="submission" date="2017-02" db="UniProtKB">
        <authorList>
            <consortium name="WormBaseParasite"/>
        </authorList>
    </citation>
    <scope>IDENTIFICATION</scope>
</reference>
<organism evidence="2 3">
    <name type="scientific">Strongyloides papillosus</name>
    <name type="common">Intestinal threadworm</name>
    <dbReference type="NCBI Taxonomy" id="174720"/>
    <lineage>
        <taxon>Eukaryota</taxon>
        <taxon>Metazoa</taxon>
        <taxon>Ecdysozoa</taxon>
        <taxon>Nematoda</taxon>
        <taxon>Chromadorea</taxon>
        <taxon>Rhabditida</taxon>
        <taxon>Tylenchina</taxon>
        <taxon>Panagrolaimomorpha</taxon>
        <taxon>Strongyloidoidea</taxon>
        <taxon>Strongyloididae</taxon>
        <taxon>Strongyloides</taxon>
    </lineage>
</organism>
<protein>
    <submittedName>
        <fullName evidence="3">Secreted protein</fullName>
    </submittedName>
</protein>
<dbReference type="AlphaFoldDB" id="A0A0N5BQ31"/>
<proteinExistence type="predicted"/>
<feature type="signal peptide" evidence="1">
    <location>
        <begin position="1"/>
        <end position="20"/>
    </location>
</feature>